<sequence>MQRPCSSGVMPLVYLPLWLLRPFRCHIDELPALPTHRLHVTVQRGKSGEGGIQRFPPQLPFPPPSTRLTRGRHSPALQMASAATLCPGIWLPLHTLNLHLTFQAQFLSTLGSLISLPAPHYTNTINLHPLRQPGILFGDLKHCSCGDRRLQ</sequence>
<dbReference type="EMBL" id="QXTE01000217">
    <property type="protein sequence ID" value="TFK01661.1"/>
    <property type="molecule type" value="Genomic_DNA"/>
</dbReference>
<comment type="caution">
    <text evidence="1">The sequence shown here is derived from an EMBL/GenBank/DDBJ whole genome shotgun (WGS) entry which is preliminary data.</text>
</comment>
<reference evidence="1 2" key="1">
    <citation type="submission" date="2019-04" db="EMBL/GenBank/DDBJ databases">
        <title>Draft genome of the big-headed turtle Platysternon megacephalum.</title>
        <authorList>
            <person name="Gong S."/>
        </authorList>
    </citation>
    <scope>NUCLEOTIDE SEQUENCE [LARGE SCALE GENOMIC DNA]</scope>
    <source>
        <strain evidence="1">DO16091913</strain>
        <tissue evidence="1">Muscle</tissue>
    </source>
</reference>
<reference evidence="1 2" key="2">
    <citation type="submission" date="2019-04" db="EMBL/GenBank/DDBJ databases">
        <title>The genome sequence of big-headed turtle.</title>
        <authorList>
            <person name="Gong S."/>
        </authorList>
    </citation>
    <scope>NUCLEOTIDE SEQUENCE [LARGE SCALE GENOMIC DNA]</scope>
    <source>
        <strain evidence="1">DO16091913</strain>
        <tissue evidence="1">Muscle</tissue>
    </source>
</reference>
<dbReference type="AlphaFoldDB" id="A0A4D9DUZ5"/>
<evidence type="ECO:0000313" key="2">
    <source>
        <dbReference type="Proteomes" id="UP000297703"/>
    </source>
</evidence>
<accession>A0A4D9DUZ5</accession>
<proteinExistence type="predicted"/>
<dbReference type="Proteomes" id="UP000297703">
    <property type="component" value="Unassembled WGS sequence"/>
</dbReference>
<organism evidence="1 2">
    <name type="scientific">Platysternon megacephalum</name>
    <name type="common">big-headed turtle</name>
    <dbReference type="NCBI Taxonomy" id="55544"/>
    <lineage>
        <taxon>Eukaryota</taxon>
        <taxon>Metazoa</taxon>
        <taxon>Chordata</taxon>
        <taxon>Craniata</taxon>
        <taxon>Vertebrata</taxon>
        <taxon>Euteleostomi</taxon>
        <taxon>Archelosauria</taxon>
        <taxon>Testudinata</taxon>
        <taxon>Testudines</taxon>
        <taxon>Cryptodira</taxon>
        <taxon>Durocryptodira</taxon>
        <taxon>Testudinoidea</taxon>
        <taxon>Platysternidae</taxon>
        <taxon>Platysternon</taxon>
    </lineage>
</organism>
<keyword evidence="2" id="KW-1185">Reference proteome</keyword>
<protein>
    <submittedName>
        <fullName evidence="1">Paired box protein Pax-2</fullName>
    </submittedName>
</protein>
<gene>
    <name evidence="1" type="ORF">DR999_PMT16071</name>
</gene>
<name>A0A4D9DUZ5_9SAUR</name>
<evidence type="ECO:0000313" key="1">
    <source>
        <dbReference type="EMBL" id="TFK01661.1"/>
    </source>
</evidence>